<dbReference type="InterPro" id="IPR013249">
    <property type="entry name" value="RNA_pol_sigma70_r4_t2"/>
</dbReference>
<dbReference type="PANTHER" id="PTHR43133:SF8">
    <property type="entry name" value="RNA POLYMERASE SIGMA FACTOR HI_1459-RELATED"/>
    <property type="match status" value="1"/>
</dbReference>
<comment type="similarity">
    <text evidence="1">Belongs to the sigma-70 factor family. ECF subfamily.</text>
</comment>
<dbReference type="GO" id="GO:0006352">
    <property type="term" value="P:DNA-templated transcription initiation"/>
    <property type="evidence" value="ECO:0007669"/>
    <property type="project" value="InterPro"/>
</dbReference>
<dbReference type="PANTHER" id="PTHR43133">
    <property type="entry name" value="RNA POLYMERASE ECF-TYPE SIGMA FACTO"/>
    <property type="match status" value="1"/>
</dbReference>
<feature type="domain" description="RNA polymerase sigma factor 70 region 4 type 2" evidence="8">
    <location>
        <begin position="152"/>
        <end position="204"/>
    </location>
</feature>
<dbReference type="Pfam" id="PF04542">
    <property type="entry name" value="Sigma70_r2"/>
    <property type="match status" value="1"/>
</dbReference>
<name>A0AAU7Z8I5_9BACT</name>
<evidence type="ECO:0000256" key="6">
    <source>
        <dbReference type="SAM" id="MobiDB-lite"/>
    </source>
</evidence>
<dbReference type="RefSeq" id="WP_353068177.1">
    <property type="nucleotide sequence ID" value="NZ_CP132932.1"/>
</dbReference>
<reference evidence="9" key="2">
    <citation type="journal article" date="2024" name="Environ. Microbiol.">
        <title>Genome analysis and description of Tunturibacter gen. nov. expands the diversity of Terriglobia in tundra soils.</title>
        <authorList>
            <person name="Messyasz A."/>
            <person name="Mannisto M.K."/>
            <person name="Kerkhof L.J."/>
            <person name="Haggblom M.M."/>
        </authorList>
    </citation>
    <scope>NUCLEOTIDE SEQUENCE</scope>
    <source>
        <strain evidence="9">M8UP23</strain>
    </source>
</reference>
<organism evidence="9">
    <name type="scientific">Tunturiibacter empetritectus</name>
    <dbReference type="NCBI Taxonomy" id="3069691"/>
    <lineage>
        <taxon>Bacteria</taxon>
        <taxon>Pseudomonadati</taxon>
        <taxon>Acidobacteriota</taxon>
        <taxon>Terriglobia</taxon>
        <taxon>Terriglobales</taxon>
        <taxon>Acidobacteriaceae</taxon>
        <taxon>Tunturiibacter</taxon>
    </lineage>
</organism>
<dbReference type="InterPro" id="IPR007627">
    <property type="entry name" value="RNA_pol_sigma70_r2"/>
</dbReference>
<evidence type="ECO:0000313" key="9">
    <source>
        <dbReference type="EMBL" id="XCB25072.1"/>
    </source>
</evidence>
<keyword evidence="2" id="KW-0805">Transcription regulation</keyword>
<sequence>MQAGTIVGNLVSAIGITTEDVALIADLKAGSEEAFAVLIAQYHQPLYSLIARSLNDPADASDITQEVFIKVFRSIRGFHGEASLRTWLYRIALHEASNQRRWWSRHKKQEITIDSSFESDPDAENSHLSLASTLADQSGSPFDHAAQAEVRERVEAALRQIPEAFRTVVILREIEGFAYEEIAEILNVNLGTVKSRLTRGRSALRAILNPDGVIAAANSASSSASSTDPQTSKLEVAQ</sequence>
<keyword evidence="5" id="KW-0804">Transcription</keyword>
<dbReference type="SUPFAM" id="SSF88659">
    <property type="entry name" value="Sigma3 and sigma4 domains of RNA polymerase sigma factors"/>
    <property type="match status" value="1"/>
</dbReference>
<evidence type="ECO:0000259" key="8">
    <source>
        <dbReference type="Pfam" id="PF08281"/>
    </source>
</evidence>
<proteinExistence type="inferred from homology"/>
<reference evidence="9" key="1">
    <citation type="submission" date="2023-08" db="EMBL/GenBank/DDBJ databases">
        <authorList>
            <person name="Messyasz A."/>
            <person name="Mannisto M.K."/>
            <person name="Kerkhof L.J."/>
            <person name="Haggblom M."/>
        </authorList>
    </citation>
    <scope>NUCLEOTIDE SEQUENCE</scope>
    <source>
        <strain evidence="9">M8UP23</strain>
    </source>
</reference>
<dbReference type="CDD" id="cd06171">
    <property type="entry name" value="Sigma70_r4"/>
    <property type="match status" value="1"/>
</dbReference>
<accession>A0AAU7Z8I5</accession>
<evidence type="ECO:0000256" key="4">
    <source>
        <dbReference type="ARBA" id="ARBA00023125"/>
    </source>
</evidence>
<dbReference type="InterPro" id="IPR013324">
    <property type="entry name" value="RNA_pol_sigma_r3/r4-like"/>
</dbReference>
<evidence type="ECO:0000256" key="5">
    <source>
        <dbReference type="ARBA" id="ARBA00023163"/>
    </source>
</evidence>
<dbReference type="Pfam" id="PF08281">
    <property type="entry name" value="Sigma70_r4_2"/>
    <property type="match status" value="1"/>
</dbReference>
<gene>
    <name evidence="9" type="ORF">RBB75_11455</name>
</gene>
<evidence type="ECO:0000256" key="3">
    <source>
        <dbReference type="ARBA" id="ARBA00023082"/>
    </source>
</evidence>
<dbReference type="KEGG" id="temp:RBB75_11455"/>
<dbReference type="InterPro" id="IPR014284">
    <property type="entry name" value="RNA_pol_sigma-70_dom"/>
</dbReference>
<dbReference type="Gene3D" id="1.10.10.10">
    <property type="entry name" value="Winged helix-like DNA-binding domain superfamily/Winged helix DNA-binding domain"/>
    <property type="match status" value="1"/>
</dbReference>
<dbReference type="InterPro" id="IPR039425">
    <property type="entry name" value="RNA_pol_sigma-70-like"/>
</dbReference>
<evidence type="ECO:0000259" key="7">
    <source>
        <dbReference type="Pfam" id="PF04542"/>
    </source>
</evidence>
<feature type="region of interest" description="Disordered" evidence="6">
    <location>
        <begin position="218"/>
        <end position="238"/>
    </location>
</feature>
<dbReference type="AlphaFoldDB" id="A0AAU7Z8I5"/>
<feature type="compositionally biased region" description="Polar residues" evidence="6">
    <location>
        <begin position="227"/>
        <end position="238"/>
    </location>
</feature>
<dbReference type="NCBIfam" id="TIGR02937">
    <property type="entry name" value="sigma70-ECF"/>
    <property type="match status" value="1"/>
</dbReference>
<evidence type="ECO:0000256" key="1">
    <source>
        <dbReference type="ARBA" id="ARBA00010641"/>
    </source>
</evidence>
<dbReference type="GO" id="GO:0003677">
    <property type="term" value="F:DNA binding"/>
    <property type="evidence" value="ECO:0007669"/>
    <property type="project" value="UniProtKB-KW"/>
</dbReference>
<dbReference type="GO" id="GO:0016987">
    <property type="term" value="F:sigma factor activity"/>
    <property type="evidence" value="ECO:0007669"/>
    <property type="project" value="UniProtKB-KW"/>
</dbReference>
<evidence type="ECO:0000256" key="2">
    <source>
        <dbReference type="ARBA" id="ARBA00023015"/>
    </source>
</evidence>
<dbReference type="EMBL" id="CP132932">
    <property type="protein sequence ID" value="XCB25072.1"/>
    <property type="molecule type" value="Genomic_DNA"/>
</dbReference>
<dbReference type="Gene3D" id="1.10.1740.10">
    <property type="match status" value="1"/>
</dbReference>
<dbReference type="SUPFAM" id="SSF88946">
    <property type="entry name" value="Sigma2 domain of RNA polymerase sigma factors"/>
    <property type="match status" value="1"/>
</dbReference>
<protein>
    <submittedName>
        <fullName evidence="9">Sigma-70 family RNA polymerase sigma factor</fullName>
    </submittedName>
</protein>
<feature type="domain" description="RNA polymerase sigma-70 region 2" evidence="7">
    <location>
        <begin position="38"/>
        <end position="101"/>
    </location>
</feature>
<keyword evidence="3" id="KW-0731">Sigma factor</keyword>
<keyword evidence="4" id="KW-0238">DNA-binding</keyword>
<dbReference type="InterPro" id="IPR036388">
    <property type="entry name" value="WH-like_DNA-bd_sf"/>
</dbReference>
<dbReference type="InterPro" id="IPR013325">
    <property type="entry name" value="RNA_pol_sigma_r2"/>
</dbReference>